<dbReference type="SUPFAM" id="SSF46955">
    <property type="entry name" value="Putative DNA-binding domain"/>
    <property type="match status" value="1"/>
</dbReference>
<dbReference type="Proteomes" id="UP000245514">
    <property type="component" value="Unassembled WGS sequence"/>
</dbReference>
<evidence type="ECO:0000313" key="2">
    <source>
        <dbReference type="EMBL" id="PWI27455.1"/>
    </source>
</evidence>
<evidence type="ECO:0000259" key="1">
    <source>
        <dbReference type="Pfam" id="PF12728"/>
    </source>
</evidence>
<sequence>MDALTREPGRFTVHSHATEYITIQQAAEALGCSQKFIRRAIDIGTLPSYRFTGSRLIRIKSQELHHAMKPDNPAVVAITARCKNGGEI</sequence>
<dbReference type="Pfam" id="PF12728">
    <property type="entry name" value="HTH_17"/>
    <property type="match status" value="1"/>
</dbReference>
<keyword evidence="3" id="KW-1185">Reference proteome</keyword>
<dbReference type="NCBIfam" id="TIGR01764">
    <property type="entry name" value="excise"/>
    <property type="match status" value="1"/>
</dbReference>
<comment type="caution">
    <text evidence="2">The sequence shown here is derived from an EMBL/GenBank/DDBJ whole genome shotgun (WGS) entry which is preliminary data.</text>
</comment>
<feature type="domain" description="Helix-turn-helix" evidence="1">
    <location>
        <begin position="20"/>
        <end position="66"/>
    </location>
</feature>
<dbReference type="InterPro" id="IPR010093">
    <property type="entry name" value="SinI_DNA-bd"/>
</dbReference>
<dbReference type="InterPro" id="IPR009061">
    <property type="entry name" value="DNA-bd_dom_put_sf"/>
</dbReference>
<evidence type="ECO:0000313" key="3">
    <source>
        <dbReference type="Proteomes" id="UP000245514"/>
    </source>
</evidence>
<dbReference type="EMBL" id="QFWG01000009">
    <property type="protein sequence ID" value="PWI27455.1"/>
    <property type="molecule type" value="Genomic_DNA"/>
</dbReference>
<accession>A0ABX5L7F9</accession>
<protein>
    <recommendedName>
        <fullName evidence="1">Helix-turn-helix domain-containing protein</fullName>
    </recommendedName>
</protein>
<dbReference type="RefSeq" id="WP_109304010.1">
    <property type="nucleotide sequence ID" value="NZ_QFWG01000009.1"/>
</dbReference>
<organism evidence="2 3">
    <name type="scientific">Pseudoglutamicibacter cumminsii</name>
    <dbReference type="NCBI Taxonomy" id="156979"/>
    <lineage>
        <taxon>Bacteria</taxon>
        <taxon>Bacillati</taxon>
        <taxon>Actinomycetota</taxon>
        <taxon>Actinomycetes</taxon>
        <taxon>Micrococcales</taxon>
        <taxon>Micrococcaceae</taxon>
        <taxon>Pseudoglutamicibacter</taxon>
    </lineage>
</organism>
<name>A0ABX5L7F9_9MICC</name>
<proteinExistence type="predicted"/>
<gene>
    <name evidence="2" type="ORF">CAY35_07495</name>
</gene>
<reference evidence="2 3" key="1">
    <citation type="submission" date="2018-05" db="EMBL/GenBank/DDBJ databases">
        <title>Draft Genome Sequence of Arthrobacter cumminsii IME1328, Isolated from a Patient Who Suffered from Foot Ulcers in China.</title>
        <authorList>
            <person name="Li M."/>
            <person name="Jiang Z."/>
            <person name="Sun Q."/>
            <person name="Tong Y."/>
        </authorList>
    </citation>
    <scope>NUCLEOTIDE SEQUENCE [LARGE SCALE GENOMIC DNA]</scope>
    <source>
        <strain evidence="2 3">IME1328</strain>
    </source>
</reference>
<dbReference type="InterPro" id="IPR041657">
    <property type="entry name" value="HTH_17"/>
</dbReference>